<feature type="binding site" description="axial binding residue" evidence="5">
    <location>
        <position position="494"/>
    </location>
    <ligand>
        <name>heme</name>
        <dbReference type="ChEBI" id="CHEBI:30413"/>
    </ligand>
    <ligandPart>
        <name>Fe</name>
        <dbReference type="ChEBI" id="CHEBI:18248"/>
    </ligandPart>
</feature>
<proteinExistence type="inferred from homology"/>
<evidence type="ECO:0000256" key="2">
    <source>
        <dbReference type="ARBA" id="ARBA00010617"/>
    </source>
</evidence>
<comment type="cofactor">
    <cofactor evidence="1 5">
        <name>heme</name>
        <dbReference type="ChEBI" id="CHEBI:30413"/>
    </cofactor>
</comment>
<accession>A0A9W7SXH8</accession>
<dbReference type="InterPro" id="IPR001128">
    <property type="entry name" value="Cyt_P450"/>
</dbReference>
<dbReference type="InterPro" id="IPR050121">
    <property type="entry name" value="Cytochrome_P450_monoxygenase"/>
</dbReference>
<dbReference type="InterPro" id="IPR017972">
    <property type="entry name" value="Cyt_P450_CS"/>
</dbReference>
<keyword evidence="9" id="KW-1185">Reference proteome</keyword>
<dbReference type="SUPFAM" id="SSF48264">
    <property type="entry name" value="Cytochrome P450"/>
    <property type="match status" value="1"/>
</dbReference>
<comment type="caution">
    <text evidence="8">The sequence shown here is derived from an EMBL/GenBank/DDBJ whole genome shotgun (WGS) entry which is preliminary data.</text>
</comment>
<dbReference type="PRINTS" id="PR00465">
    <property type="entry name" value="EP450IV"/>
</dbReference>
<feature type="transmembrane region" description="Helical" evidence="7">
    <location>
        <begin position="6"/>
        <end position="27"/>
    </location>
</feature>
<dbReference type="PANTHER" id="PTHR24305:SF166">
    <property type="entry name" value="CYTOCHROME P450 12A4, MITOCHONDRIAL-RELATED"/>
    <property type="match status" value="1"/>
</dbReference>
<dbReference type="GO" id="GO:0005506">
    <property type="term" value="F:iron ion binding"/>
    <property type="evidence" value="ECO:0007669"/>
    <property type="project" value="InterPro"/>
</dbReference>
<keyword evidence="4 5" id="KW-0408">Iron</keyword>
<dbReference type="Pfam" id="PF00067">
    <property type="entry name" value="p450"/>
    <property type="match status" value="1"/>
</dbReference>
<protein>
    <submittedName>
        <fullName evidence="8">Cytochrome-P450 family protein</fullName>
    </submittedName>
</protein>
<evidence type="ECO:0000256" key="5">
    <source>
        <dbReference type="PIRSR" id="PIRSR602403-1"/>
    </source>
</evidence>
<keyword evidence="6" id="KW-0503">Monooxygenase</keyword>
<reference evidence="8 9" key="2">
    <citation type="journal article" date="2021" name="Curr. Genet.">
        <title>Genetic response to nitrogen starvation in the aggressive Eucalyptus foliar pathogen Teratosphaeria destructans.</title>
        <authorList>
            <person name="Havenga M."/>
            <person name="Wingfield B.D."/>
            <person name="Wingfield M.J."/>
            <person name="Dreyer L.L."/>
            <person name="Roets F."/>
            <person name="Aylward J."/>
        </authorList>
    </citation>
    <scope>NUCLEOTIDE SEQUENCE [LARGE SCALE GENOMIC DNA]</scope>
    <source>
        <strain evidence="8">CMW44962</strain>
    </source>
</reference>
<dbReference type="GO" id="GO:0020037">
    <property type="term" value="F:heme binding"/>
    <property type="evidence" value="ECO:0007669"/>
    <property type="project" value="InterPro"/>
</dbReference>
<dbReference type="AlphaFoldDB" id="A0A9W7SXH8"/>
<keyword evidence="5 6" id="KW-0349">Heme</keyword>
<comment type="similarity">
    <text evidence="2 6">Belongs to the cytochrome P450 family.</text>
</comment>
<keyword evidence="7" id="KW-0472">Membrane</keyword>
<evidence type="ECO:0000313" key="9">
    <source>
        <dbReference type="Proteomes" id="UP001138500"/>
    </source>
</evidence>
<evidence type="ECO:0000256" key="7">
    <source>
        <dbReference type="SAM" id="Phobius"/>
    </source>
</evidence>
<dbReference type="GO" id="GO:0004497">
    <property type="term" value="F:monooxygenase activity"/>
    <property type="evidence" value="ECO:0007669"/>
    <property type="project" value="UniProtKB-KW"/>
</dbReference>
<evidence type="ECO:0000256" key="4">
    <source>
        <dbReference type="ARBA" id="ARBA00023004"/>
    </source>
</evidence>
<reference evidence="8 9" key="1">
    <citation type="journal article" date="2018" name="IMA Fungus">
        <title>IMA Genome-F 10: Nine draft genome sequences of Claviceps purpurea s.lat., including C. arundinis, C. humidiphila, and C. cf. spartinae, pseudomolecules for the pitch canker pathogen Fusarium circinatum, draft genome of Davidsoniella eucalypti, Grosmannia galeiformis, Quambalaria eucalypti, and Teratosphaeria destructans.</title>
        <authorList>
            <person name="Wingfield B.D."/>
            <person name="Liu M."/>
            <person name="Nguyen H.D."/>
            <person name="Lane F.A."/>
            <person name="Morgan S.W."/>
            <person name="De Vos L."/>
            <person name="Wilken P.M."/>
            <person name="Duong T.A."/>
            <person name="Aylward J."/>
            <person name="Coetzee M.P."/>
            <person name="Dadej K."/>
            <person name="De Beer Z.W."/>
            <person name="Findlay W."/>
            <person name="Havenga M."/>
            <person name="Kolarik M."/>
            <person name="Menzies J.G."/>
            <person name="Naidoo K."/>
            <person name="Pochopski O."/>
            <person name="Shoukouhi P."/>
            <person name="Santana Q.C."/>
            <person name="Seifert K.A."/>
            <person name="Soal N."/>
            <person name="Steenkamp E.T."/>
            <person name="Tatham C.T."/>
            <person name="van der Nest M.A."/>
            <person name="Wingfield M.J."/>
        </authorList>
    </citation>
    <scope>NUCLEOTIDE SEQUENCE [LARGE SCALE GENOMIC DNA]</scope>
    <source>
        <strain evidence="8">CMW44962</strain>
    </source>
</reference>
<dbReference type="PRINTS" id="PR00385">
    <property type="entry name" value="P450"/>
</dbReference>
<evidence type="ECO:0000256" key="1">
    <source>
        <dbReference type="ARBA" id="ARBA00001971"/>
    </source>
</evidence>
<evidence type="ECO:0000256" key="6">
    <source>
        <dbReference type="RuleBase" id="RU000461"/>
    </source>
</evidence>
<dbReference type="EMBL" id="RIBY02000624">
    <property type="protein sequence ID" value="KAH9839620.1"/>
    <property type="molecule type" value="Genomic_DNA"/>
</dbReference>
<name>A0A9W7SXH8_9PEZI</name>
<dbReference type="InterPro" id="IPR036396">
    <property type="entry name" value="Cyt_P450_sf"/>
</dbReference>
<dbReference type="InterPro" id="IPR002403">
    <property type="entry name" value="Cyt_P450_E_grp-IV"/>
</dbReference>
<keyword evidence="6" id="KW-0560">Oxidoreductase</keyword>
<gene>
    <name evidence="8" type="ORF">Tdes44962_MAKER08075</name>
</gene>
<dbReference type="PROSITE" id="PS00086">
    <property type="entry name" value="CYTOCHROME_P450"/>
    <property type="match status" value="1"/>
</dbReference>
<evidence type="ECO:0000313" key="8">
    <source>
        <dbReference type="EMBL" id="KAH9839620.1"/>
    </source>
</evidence>
<evidence type="ECO:0000256" key="3">
    <source>
        <dbReference type="ARBA" id="ARBA00022723"/>
    </source>
</evidence>
<dbReference type="OrthoDB" id="1470350at2759"/>
<organism evidence="8 9">
    <name type="scientific">Teratosphaeria destructans</name>
    <dbReference type="NCBI Taxonomy" id="418781"/>
    <lineage>
        <taxon>Eukaryota</taxon>
        <taxon>Fungi</taxon>
        <taxon>Dikarya</taxon>
        <taxon>Ascomycota</taxon>
        <taxon>Pezizomycotina</taxon>
        <taxon>Dothideomycetes</taxon>
        <taxon>Dothideomycetidae</taxon>
        <taxon>Mycosphaerellales</taxon>
        <taxon>Teratosphaeriaceae</taxon>
        <taxon>Teratosphaeria</taxon>
    </lineage>
</organism>
<keyword evidence="7" id="KW-1133">Transmembrane helix</keyword>
<keyword evidence="3 5" id="KW-0479">Metal-binding</keyword>
<dbReference type="PANTHER" id="PTHR24305">
    <property type="entry name" value="CYTOCHROME P450"/>
    <property type="match status" value="1"/>
</dbReference>
<dbReference type="Proteomes" id="UP001138500">
    <property type="component" value="Unassembled WGS sequence"/>
</dbReference>
<dbReference type="GO" id="GO:0016705">
    <property type="term" value="F:oxidoreductase activity, acting on paired donors, with incorporation or reduction of molecular oxygen"/>
    <property type="evidence" value="ECO:0007669"/>
    <property type="project" value="InterPro"/>
</dbReference>
<keyword evidence="7" id="KW-0812">Transmembrane</keyword>
<dbReference type="Gene3D" id="1.10.630.10">
    <property type="entry name" value="Cytochrome P450"/>
    <property type="match status" value="1"/>
</dbReference>
<sequence length="557" mass="63027">MVTMDIPTIPFAAGIILLSLAIYRYIIHPTFLSPLAKVPNAHWSVPYTRLWILHHRYHETETPAAHQAHQRLGPIVRIAPNDLSINSVDGGIRTIYAGGYEKGDWYKNIFNNYGIMPMFAMPDHGPHSKRKRMLSNIYAKSTLQNAESVRAISKILLDDRLIPRLREKVRSGQPVEFYDVFAAVTMDFVSAYIFGLENSSQMIERPGMEKKFFRDYKARQRYQFWNQDLPQLTDFLSRIGLRWLIIPKWVDQANADIETLVLNMCDGAEKTLQRIQADGVQGKPEHYPTVYAQLRNALLKDTATKPDLDLPVPDLIQHQRLAVASELLDHTLAGFDTSSITLTFFAWELSRPCNKIWHDALRRELSAVTDLHDAKAIDALPILHATLMETLRLHAAIPGNQPRITPPAAELGIKNDPNDFPHLPNLPAGIRVQSQAWSLHRNPSVFPDPESWNPGRYLSSSSHLSSYASQAEFETAIKEMNRWFWAFGSGGRMCVGSNLAMLDMKAIIAAIWTAFGTEEVDGRGMVHRGGYVAEPVGCEGKFCLLRLEERRPGQRET</sequence>